<gene>
    <name evidence="2" type="ORF">NSU_3489</name>
</gene>
<protein>
    <recommendedName>
        <fullName evidence="1">SnoaL-like domain-containing protein</fullName>
    </recommendedName>
</protein>
<dbReference type="Gene3D" id="3.10.450.50">
    <property type="match status" value="1"/>
</dbReference>
<keyword evidence="3" id="KW-1185">Reference proteome</keyword>
<accession>G6EGF5</accession>
<evidence type="ECO:0000313" key="3">
    <source>
        <dbReference type="Proteomes" id="UP000004030"/>
    </source>
</evidence>
<dbReference type="RefSeq" id="WP_007014397.1">
    <property type="nucleotide sequence ID" value="NZ_AGFM01000055.1"/>
</dbReference>
<dbReference type="Pfam" id="PF13577">
    <property type="entry name" value="SnoaL_4"/>
    <property type="match status" value="1"/>
</dbReference>
<feature type="domain" description="SnoaL-like" evidence="1">
    <location>
        <begin position="9"/>
        <end position="140"/>
    </location>
</feature>
<evidence type="ECO:0000313" key="2">
    <source>
        <dbReference type="EMBL" id="EHJ59606.1"/>
    </source>
</evidence>
<dbReference type="AlphaFoldDB" id="G6EGF5"/>
<evidence type="ECO:0000259" key="1">
    <source>
        <dbReference type="Pfam" id="PF13577"/>
    </source>
</evidence>
<dbReference type="Proteomes" id="UP000004030">
    <property type="component" value="Unassembled WGS sequence"/>
</dbReference>
<organism evidence="2 3">
    <name type="scientific">Novosphingobium pentaromativorans US6-1</name>
    <dbReference type="NCBI Taxonomy" id="1088721"/>
    <lineage>
        <taxon>Bacteria</taxon>
        <taxon>Pseudomonadati</taxon>
        <taxon>Pseudomonadota</taxon>
        <taxon>Alphaproteobacteria</taxon>
        <taxon>Sphingomonadales</taxon>
        <taxon>Sphingomonadaceae</taxon>
        <taxon>Novosphingobium</taxon>
    </lineage>
</organism>
<dbReference type="InterPro" id="IPR037401">
    <property type="entry name" value="SnoaL-like"/>
</dbReference>
<dbReference type="CDD" id="cd00531">
    <property type="entry name" value="NTF2_like"/>
    <property type="match status" value="1"/>
</dbReference>
<sequence length="162" mass="18783">MQQNESLASVEARISICETLSAWADCLDRNEYDRLAEVWDEDCVWSTFESQEDHDMDRPAMRGANRRESILKLGKLLSRIGQTHHLIANQRISLDGDTARVECLVRTFHAPKPDGPQGFWESLSRMYVTLARKDRWRITRQDYVVLIGLGSMDIFRKNTPRT</sequence>
<dbReference type="InterPro" id="IPR032710">
    <property type="entry name" value="NTF2-like_dom_sf"/>
</dbReference>
<comment type="caution">
    <text evidence="2">The sequence shown here is derived from an EMBL/GenBank/DDBJ whole genome shotgun (WGS) entry which is preliminary data.</text>
</comment>
<dbReference type="PATRIC" id="fig|1088721.3.peg.3443"/>
<dbReference type="SUPFAM" id="SSF54427">
    <property type="entry name" value="NTF2-like"/>
    <property type="match status" value="1"/>
</dbReference>
<name>G6EGF5_9SPHN</name>
<reference evidence="2 3" key="1">
    <citation type="journal article" date="2012" name="J. Bacteriol.">
        <title>Genome sequence of benzo(a)pyrene-degrading bacterium Novosphingobium pentaromativorans US6-1.</title>
        <authorList>
            <person name="Luo Y.R."/>
            <person name="Kang S.G."/>
            <person name="Kim S.J."/>
            <person name="Kim M.R."/>
            <person name="Li N."/>
            <person name="Lee J.H."/>
            <person name="Kwon K.K."/>
        </authorList>
    </citation>
    <scope>NUCLEOTIDE SEQUENCE [LARGE SCALE GENOMIC DNA]</scope>
    <source>
        <strain evidence="2 3">US6-1</strain>
    </source>
</reference>
<proteinExistence type="predicted"/>
<dbReference type="EMBL" id="AGFM01000055">
    <property type="protein sequence ID" value="EHJ59606.1"/>
    <property type="molecule type" value="Genomic_DNA"/>
</dbReference>